<evidence type="ECO:0000313" key="1">
    <source>
        <dbReference type="EMBL" id="KAJ0181485.1"/>
    </source>
</evidence>
<name>A0ACC1DCA7_9NEOP</name>
<organism evidence="1 2">
    <name type="scientific">Dendrolimus kikuchii</name>
    <dbReference type="NCBI Taxonomy" id="765133"/>
    <lineage>
        <taxon>Eukaryota</taxon>
        <taxon>Metazoa</taxon>
        <taxon>Ecdysozoa</taxon>
        <taxon>Arthropoda</taxon>
        <taxon>Hexapoda</taxon>
        <taxon>Insecta</taxon>
        <taxon>Pterygota</taxon>
        <taxon>Neoptera</taxon>
        <taxon>Endopterygota</taxon>
        <taxon>Lepidoptera</taxon>
        <taxon>Glossata</taxon>
        <taxon>Ditrysia</taxon>
        <taxon>Bombycoidea</taxon>
        <taxon>Lasiocampidae</taxon>
        <taxon>Dendrolimus</taxon>
    </lineage>
</organism>
<sequence>MAFVTIRNRCNRVCRDAQRRYIHESVESESPAKVWKFLRTLGVGKQTNSVIPKELNIDDLNRHFSATSDFDVVTKSNTLNTLSGLPTPNYPPFLLSRFTDSDVKSAVKSITSNAVGSDGISRNMILPILDVINPILTHIFNASVVSSTFPVTWKEAQIIPLPKKPNPVSFSQFRPISILPFLSKVLERLVHQQLSVFLNRHSLLNPYQSGFRLATAQLLPS</sequence>
<gene>
    <name evidence="1" type="ORF">K1T71_003570</name>
</gene>
<evidence type="ECO:0000313" key="2">
    <source>
        <dbReference type="Proteomes" id="UP000824533"/>
    </source>
</evidence>
<protein>
    <submittedName>
        <fullName evidence="1">Uncharacterized protein</fullName>
    </submittedName>
</protein>
<accession>A0ACC1DCA7</accession>
<dbReference type="EMBL" id="CM034391">
    <property type="protein sequence ID" value="KAJ0181485.1"/>
    <property type="molecule type" value="Genomic_DNA"/>
</dbReference>
<reference evidence="1 2" key="1">
    <citation type="journal article" date="2021" name="Front. Genet.">
        <title>Chromosome-Level Genome Assembly Reveals Significant Gene Expansion in the Toll and IMD Signaling Pathways of Dendrolimus kikuchii.</title>
        <authorList>
            <person name="Zhou J."/>
            <person name="Wu P."/>
            <person name="Xiong Z."/>
            <person name="Liu N."/>
            <person name="Zhao N."/>
            <person name="Ji M."/>
            <person name="Qiu Y."/>
            <person name="Yang B."/>
        </authorList>
    </citation>
    <scope>NUCLEOTIDE SEQUENCE [LARGE SCALE GENOMIC DNA]</scope>
    <source>
        <strain evidence="1">Ann1</strain>
    </source>
</reference>
<proteinExistence type="predicted"/>
<comment type="caution">
    <text evidence="1">The sequence shown here is derived from an EMBL/GenBank/DDBJ whole genome shotgun (WGS) entry which is preliminary data.</text>
</comment>
<dbReference type="Proteomes" id="UP000824533">
    <property type="component" value="Linkage Group LG05"/>
</dbReference>
<keyword evidence="2" id="KW-1185">Reference proteome</keyword>